<evidence type="ECO:0000313" key="3">
    <source>
        <dbReference type="Proteomes" id="UP000012065"/>
    </source>
</evidence>
<dbReference type="EMBL" id="CAOJ01003139">
    <property type="protein sequence ID" value="CCO28323.1"/>
    <property type="molecule type" value="Genomic_DNA"/>
</dbReference>
<dbReference type="InterPro" id="IPR050904">
    <property type="entry name" value="Adhesion/Biosynth-related"/>
</dbReference>
<reference evidence="2 3" key="1">
    <citation type="journal article" date="2013" name="J. Biotechnol.">
        <title>Establishment and interpretation of the genome sequence of the phytopathogenic fungus Rhizoctonia solani AG1-IB isolate 7/3/14.</title>
        <authorList>
            <person name="Wibberg D.W."/>
            <person name="Jelonek L.J."/>
            <person name="Rupp O.R."/>
            <person name="Hennig M.H."/>
            <person name="Eikmeyer F.E."/>
            <person name="Goesmann A.G."/>
            <person name="Hartmann A.H."/>
            <person name="Borriss R.B."/>
            <person name="Grosch R.G."/>
            <person name="Puehler A.P."/>
            <person name="Schlueter A.S."/>
        </authorList>
    </citation>
    <scope>NUCLEOTIDE SEQUENCE [LARGE SCALE GENOMIC DNA]</scope>
    <source>
        <strain evidence="3">AG1-IB / isolate 7/3/14</strain>
    </source>
</reference>
<sequence>MMDDIDARTGLKRVLMHHLLEGIIIGKDLWFDGGSGSIVALGDGSEGGGKKKKSWGTVEGSDVRVIKEGDSLLIEASGPDESPLPLTVLDTLTQTGALHEVSGVLWPRSVRVGIRELGLAADASTMLRLVQRAGFEGIWNGTGLPVDNVVNVYPPLTASAKWGKWRLGGSGSGDSKKPRAPKWTYTLLCPTDAAFARINLTRLLDDHDALVALVRQHIVPIPLAEEGGGVGAKDSTSIGWVEWIMSHFVTPEHGIENLLNGEYAQFPSRARPHSNIVSATAGAPFEPDAETPLPLQSSTARFGTLQTSYSTYGDVVFAHTGDHGWAITVKGADEWVGVKAWGKTIGATPGVVSGAVFSFMVA</sequence>
<accession>M5BLG7</accession>
<dbReference type="InterPro" id="IPR000782">
    <property type="entry name" value="FAS1_domain"/>
</dbReference>
<proteinExistence type="predicted"/>
<dbReference type="HOGENOM" id="CLU_765448_0_0_1"/>
<evidence type="ECO:0000313" key="2">
    <source>
        <dbReference type="EMBL" id="CCO28323.1"/>
    </source>
</evidence>
<organism evidence="2 3">
    <name type="scientific">Thanatephorus cucumeris (strain AG1-IB / isolate 7/3/14)</name>
    <name type="common">Lettuce bottom rot fungus</name>
    <name type="synonym">Rhizoctonia solani</name>
    <dbReference type="NCBI Taxonomy" id="1108050"/>
    <lineage>
        <taxon>Eukaryota</taxon>
        <taxon>Fungi</taxon>
        <taxon>Dikarya</taxon>
        <taxon>Basidiomycota</taxon>
        <taxon>Agaricomycotina</taxon>
        <taxon>Agaricomycetes</taxon>
        <taxon>Cantharellales</taxon>
        <taxon>Ceratobasidiaceae</taxon>
        <taxon>Rhizoctonia</taxon>
        <taxon>Rhizoctonia solani AG-1</taxon>
    </lineage>
</organism>
<dbReference type="GO" id="GO:0005615">
    <property type="term" value="C:extracellular space"/>
    <property type="evidence" value="ECO:0007669"/>
    <property type="project" value="TreeGrafter"/>
</dbReference>
<evidence type="ECO:0000259" key="1">
    <source>
        <dbReference type="Pfam" id="PF02469"/>
    </source>
</evidence>
<dbReference type="Gene3D" id="2.30.180.10">
    <property type="entry name" value="FAS1 domain"/>
    <property type="match status" value="1"/>
</dbReference>
<dbReference type="Proteomes" id="UP000012065">
    <property type="component" value="Unassembled WGS sequence"/>
</dbReference>
<feature type="domain" description="FAS1" evidence="1">
    <location>
        <begin position="184"/>
        <end position="220"/>
    </location>
</feature>
<protein>
    <recommendedName>
        <fullName evidence="1">FAS1 domain-containing protein</fullName>
    </recommendedName>
</protein>
<dbReference type="AlphaFoldDB" id="M5BLG7"/>
<name>M5BLG7_THACB</name>
<gene>
    <name evidence="2" type="ORF">BN14_02318</name>
</gene>
<dbReference type="SUPFAM" id="SSF82153">
    <property type="entry name" value="FAS1 domain"/>
    <property type="match status" value="1"/>
</dbReference>
<dbReference type="PANTHER" id="PTHR10900:SF77">
    <property type="entry name" value="FI19380P1"/>
    <property type="match status" value="1"/>
</dbReference>
<dbReference type="PANTHER" id="PTHR10900">
    <property type="entry name" value="PERIOSTIN-RELATED"/>
    <property type="match status" value="1"/>
</dbReference>
<dbReference type="Pfam" id="PF02469">
    <property type="entry name" value="Fasciclin"/>
    <property type="match status" value="1"/>
</dbReference>
<dbReference type="InterPro" id="IPR036378">
    <property type="entry name" value="FAS1_dom_sf"/>
</dbReference>
<comment type="caution">
    <text evidence="2">The sequence shown here is derived from an EMBL/GenBank/DDBJ whole genome shotgun (WGS) entry which is preliminary data.</text>
</comment>